<dbReference type="InterPro" id="IPR036680">
    <property type="entry name" value="SPOR-like_sf"/>
</dbReference>
<comment type="caution">
    <text evidence="8">The sequence shown here is derived from an EMBL/GenBank/DDBJ whole genome shotgun (WGS) entry which is preliminary data.</text>
</comment>
<dbReference type="OrthoDB" id="9779128at2"/>
<dbReference type="FunFam" id="2.40.40.10:FF:000003">
    <property type="entry name" value="Endolytic peptidoglycan transglycosylase RlpA"/>
    <property type="match status" value="1"/>
</dbReference>
<keyword evidence="2 4" id="KW-0456">Lyase</keyword>
<evidence type="ECO:0000259" key="7">
    <source>
        <dbReference type="PROSITE" id="PS51724"/>
    </source>
</evidence>
<dbReference type="GO" id="GO:0000270">
    <property type="term" value="P:peptidoglycan metabolic process"/>
    <property type="evidence" value="ECO:0007669"/>
    <property type="project" value="UniProtKB-UniRule"/>
</dbReference>
<evidence type="ECO:0000256" key="5">
    <source>
        <dbReference type="RuleBase" id="RU003495"/>
    </source>
</evidence>
<feature type="region of interest" description="Disordered" evidence="6">
    <location>
        <begin position="29"/>
        <end position="57"/>
    </location>
</feature>
<name>A0A1T2KYB4_9GAMM</name>
<sequence>MITPDRNRLFIVLAVLLLAGCSVRPPSIPGLPETTDSAPSRKLDPSTIADATPRYEPRSRYGNPDTYVVFGKRYYVMDSSKGYVERGVASWYGTKFHGRRTSSGEPYNMYAMTAAHKSLPLPTYVQVTNLRNGRSTVVKVNDRGPFHDNRIIDLSYAAATKLGILGQGTGLVEVRALEPGQSAPKRRYAAPEPSLPSKPGIFVQVGAFSSQYNADRLRERLTDELNRSIRIQRTERQGQQLYRVQVGPLTGVEQADALTIRLTQLGLGESRIIID</sequence>
<proteinExistence type="inferred from homology"/>
<keyword evidence="3 4" id="KW-0961">Cell wall biogenesis/degradation</keyword>
<organism evidence="8 9">
    <name type="scientific">Solemya velesiana gill symbiont</name>
    <dbReference type="NCBI Taxonomy" id="1918948"/>
    <lineage>
        <taxon>Bacteria</taxon>
        <taxon>Pseudomonadati</taxon>
        <taxon>Pseudomonadota</taxon>
        <taxon>Gammaproteobacteria</taxon>
        <taxon>sulfur-oxidizing symbionts</taxon>
    </lineage>
</organism>
<evidence type="ECO:0000256" key="6">
    <source>
        <dbReference type="SAM" id="MobiDB-lite"/>
    </source>
</evidence>
<keyword evidence="9" id="KW-1185">Reference proteome</keyword>
<dbReference type="EMBL" id="MPRJ01000002">
    <property type="protein sequence ID" value="OOZ37794.1"/>
    <property type="molecule type" value="Genomic_DNA"/>
</dbReference>
<dbReference type="InterPro" id="IPR036908">
    <property type="entry name" value="RlpA-like_sf"/>
</dbReference>
<dbReference type="CDD" id="cd22268">
    <property type="entry name" value="DPBB_RlpA-like"/>
    <property type="match status" value="1"/>
</dbReference>
<dbReference type="InterPro" id="IPR034718">
    <property type="entry name" value="RlpA"/>
</dbReference>
<dbReference type="PROSITE" id="PS51257">
    <property type="entry name" value="PROKAR_LIPOPROTEIN"/>
    <property type="match status" value="1"/>
</dbReference>
<dbReference type="Gene3D" id="3.30.70.1070">
    <property type="entry name" value="Sporulation related repeat"/>
    <property type="match status" value="1"/>
</dbReference>
<feature type="domain" description="SPOR" evidence="7">
    <location>
        <begin position="195"/>
        <end position="275"/>
    </location>
</feature>
<dbReference type="PANTHER" id="PTHR34183">
    <property type="entry name" value="ENDOLYTIC PEPTIDOGLYCAN TRANSGLYCOSYLASE RLPA"/>
    <property type="match status" value="1"/>
</dbReference>
<comment type="function">
    <text evidence="4">Lytic transglycosylase with a strong preference for naked glycan strands that lack stem peptides.</text>
</comment>
<dbReference type="EC" id="4.2.2.-" evidence="4"/>
<dbReference type="InterPro" id="IPR012997">
    <property type="entry name" value="RplA"/>
</dbReference>
<reference evidence="8 9" key="1">
    <citation type="submission" date="2016-11" db="EMBL/GenBank/DDBJ databases">
        <title>Mixed transmission modes and dynamic genome evolution in an obligate animal-bacterial symbiosis.</title>
        <authorList>
            <person name="Russell S.L."/>
            <person name="Corbett-Detig R.B."/>
            <person name="Cavanaugh C.M."/>
        </authorList>
    </citation>
    <scope>NUCLEOTIDE SEQUENCE [LARGE SCALE GENOMIC DNA]</scope>
    <source>
        <strain evidence="8">Se-Cadez</strain>
    </source>
</reference>
<dbReference type="Proteomes" id="UP000190896">
    <property type="component" value="Unassembled WGS sequence"/>
</dbReference>
<keyword evidence="4" id="KW-1003">Cell membrane</keyword>
<dbReference type="GO" id="GO:0005886">
    <property type="term" value="C:plasma membrane"/>
    <property type="evidence" value="ECO:0007669"/>
    <property type="project" value="UniProtKB-SubCell"/>
</dbReference>
<dbReference type="PROSITE" id="PS51724">
    <property type="entry name" value="SPOR"/>
    <property type="match status" value="1"/>
</dbReference>
<dbReference type="Gene3D" id="2.40.40.10">
    <property type="entry name" value="RlpA-like domain"/>
    <property type="match status" value="1"/>
</dbReference>
<keyword evidence="4" id="KW-0472">Membrane</keyword>
<protein>
    <recommendedName>
        <fullName evidence="4">Endolytic peptidoglycan transglycosylase RlpA</fullName>
        <ecNumber evidence="4">4.2.2.-</ecNumber>
    </recommendedName>
</protein>
<dbReference type="GO" id="GO:0042834">
    <property type="term" value="F:peptidoglycan binding"/>
    <property type="evidence" value="ECO:0007669"/>
    <property type="project" value="InterPro"/>
</dbReference>
<dbReference type="SUPFAM" id="SSF50685">
    <property type="entry name" value="Barwin-like endoglucanases"/>
    <property type="match status" value="1"/>
</dbReference>
<evidence type="ECO:0000256" key="3">
    <source>
        <dbReference type="ARBA" id="ARBA00023316"/>
    </source>
</evidence>
<dbReference type="GO" id="GO:0071555">
    <property type="term" value="P:cell wall organization"/>
    <property type="evidence" value="ECO:0007669"/>
    <property type="project" value="UniProtKB-KW"/>
</dbReference>
<dbReference type="RefSeq" id="WP_078485591.1">
    <property type="nucleotide sequence ID" value="NZ_MPRJ01000002.1"/>
</dbReference>
<dbReference type="SUPFAM" id="SSF110997">
    <property type="entry name" value="Sporulation related repeat"/>
    <property type="match status" value="1"/>
</dbReference>
<keyword evidence="1" id="KW-0732">Signal</keyword>
<dbReference type="NCBIfam" id="TIGR00413">
    <property type="entry name" value="rlpA"/>
    <property type="match status" value="1"/>
</dbReference>
<evidence type="ECO:0000256" key="2">
    <source>
        <dbReference type="ARBA" id="ARBA00023239"/>
    </source>
</evidence>
<evidence type="ECO:0000313" key="8">
    <source>
        <dbReference type="EMBL" id="OOZ37794.1"/>
    </source>
</evidence>
<gene>
    <name evidence="4" type="primary">rlpA</name>
    <name evidence="8" type="ORF">BOW51_00570</name>
</gene>
<dbReference type="Pfam" id="PF05036">
    <property type="entry name" value="SPOR"/>
    <property type="match status" value="1"/>
</dbReference>
<dbReference type="GO" id="GO:0008932">
    <property type="term" value="F:lytic endotransglycosylase activity"/>
    <property type="evidence" value="ECO:0007669"/>
    <property type="project" value="UniProtKB-UniRule"/>
</dbReference>
<evidence type="ECO:0000313" key="9">
    <source>
        <dbReference type="Proteomes" id="UP000190896"/>
    </source>
</evidence>
<dbReference type="InterPro" id="IPR007730">
    <property type="entry name" value="SPOR-like_dom"/>
</dbReference>
<evidence type="ECO:0000256" key="1">
    <source>
        <dbReference type="ARBA" id="ARBA00022729"/>
    </source>
</evidence>
<keyword evidence="4" id="KW-0564">Palmitate</keyword>
<dbReference type="PANTHER" id="PTHR34183:SF1">
    <property type="entry name" value="ENDOLYTIC PEPTIDOGLYCAN TRANSGLYCOSYLASE RLPA"/>
    <property type="match status" value="1"/>
</dbReference>
<evidence type="ECO:0000256" key="4">
    <source>
        <dbReference type="HAMAP-Rule" id="MF_02071"/>
    </source>
</evidence>
<dbReference type="AlphaFoldDB" id="A0A1T2KYB4"/>
<keyword evidence="4" id="KW-0449">Lipoprotein</keyword>
<dbReference type="GO" id="GO:0009279">
    <property type="term" value="C:cell outer membrane"/>
    <property type="evidence" value="ECO:0007669"/>
    <property type="project" value="TreeGrafter"/>
</dbReference>
<dbReference type="Pfam" id="PF03330">
    <property type="entry name" value="DPBB_1"/>
    <property type="match status" value="1"/>
</dbReference>
<accession>A0A1T2KYB4</accession>
<dbReference type="InterPro" id="IPR009009">
    <property type="entry name" value="RlpA-like_DPBB"/>
</dbReference>
<comment type="similarity">
    <text evidence="4 5">Belongs to the RlpA family.</text>
</comment>
<dbReference type="HAMAP" id="MF_02071">
    <property type="entry name" value="RlpA"/>
    <property type="match status" value="1"/>
</dbReference>
<comment type="subcellular location">
    <subcellularLocation>
        <location evidence="4">Cell membrane</location>
        <topology evidence="4">Lipid-anchor</topology>
    </subcellularLocation>
</comment>